<dbReference type="AlphaFoldDB" id="A0A556MZN4"/>
<comment type="caution">
    <text evidence="1">The sequence shown here is derived from an EMBL/GenBank/DDBJ whole genome shotgun (WGS) entry which is preliminary data.</text>
</comment>
<sequence length="257" mass="28703">MSRPTPITQLVAKFPFLNGMGNEFLLDMEPAVVPTTNPMPQIVDFRSHFKWKDNNYLDVIAMGIKNTALKDLYQKASSKYSNGDVYLTALRIHHGASGYSQELFFSPLYLKSTDGGVNFQVTELGRYMYDHQNEVFIEGVASGVDIEYRTNIYVKPTLAGSFGNFSSGADVESVTYPFQTIYTMIFDSLTYNENYVTITNALPKDKATGNLLIKHSLLLMAAETEIGAIYPTFHGNYANRSHLCPPGCRIISDLDKA</sequence>
<dbReference type="RefSeq" id="WP_144332338.1">
    <property type="nucleotide sequence ID" value="NZ_VLPL01000003.1"/>
</dbReference>
<protein>
    <submittedName>
        <fullName evidence="1">Uncharacterized protein</fullName>
    </submittedName>
</protein>
<dbReference type="EMBL" id="VLPL01000003">
    <property type="protein sequence ID" value="TSJ45381.1"/>
    <property type="molecule type" value="Genomic_DNA"/>
</dbReference>
<dbReference type="Proteomes" id="UP000316008">
    <property type="component" value="Unassembled WGS sequence"/>
</dbReference>
<organism evidence="1 2">
    <name type="scientific">Fluviicola chungangensis</name>
    <dbReference type="NCBI Taxonomy" id="2597671"/>
    <lineage>
        <taxon>Bacteria</taxon>
        <taxon>Pseudomonadati</taxon>
        <taxon>Bacteroidota</taxon>
        <taxon>Flavobacteriia</taxon>
        <taxon>Flavobacteriales</taxon>
        <taxon>Crocinitomicaceae</taxon>
        <taxon>Fluviicola</taxon>
    </lineage>
</organism>
<reference evidence="1 2" key="1">
    <citation type="submission" date="2019-07" db="EMBL/GenBank/DDBJ databases">
        <authorList>
            <person name="Huq M.A."/>
        </authorList>
    </citation>
    <scope>NUCLEOTIDE SEQUENCE [LARGE SCALE GENOMIC DNA]</scope>
    <source>
        <strain evidence="1 2">MAH-3</strain>
    </source>
</reference>
<evidence type="ECO:0000313" key="2">
    <source>
        <dbReference type="Proteomes" id="UP000316008"/>
    </source>
</evidence>
<dbReference type="OrthoDB" id="9930280at2"/>
<keyword evidence="2" id="KW-1185">Reference proteome</keyword>
<evidence type="ECO:0000313" key="1">
    <source>
        <dbReference type="EMBL" id="TSJ45381.1"/>
    </source>
</evidence>
<name>A0A556MZN4_9FLAO</name>
<accession>A0A556MZN4</accession>
<proteinExistence type="predicted"/>
<gene>
    <name evidence="1" type="ORF">FO442_06415</name>
</gene>